<feature type="transmembrane region" description="Helical" evidence="1">
    <location>
        <begin position="160"/>
        <end position="183"/>
    </location>
</feature>
<evidence type="ECO:0000313" key="3">
    <source>
        <dbReference type="Proteomes" id="UP000716906"/>
    </source>
</evidence>
<keyword evidence="1" id="KW-1133">Transmembrane helix</keyword>
<protein>
    <submittedName>
        <fullName evidence="2">Oligosaccharide repeat unit polymerase</fullName>
    </submittedName>
</protein>
<feature type="transmembrane region" description="Helical" evidence="1">
    <location>
        <begin position="195"/>
        <end position="211"/>
    </location>
</feature>
<reference evidence="2 3" key="1">
    <citation type="journal article" date="2021" name="Sci. Rep.">
        <title>The distribution of antibiotic resistance genes in chicken gut microbiota commensals.</title>
        <authorList>
            <person name="Juricova H."/>
            <person name="Matiasovicova J."/>
            <person name="Kubasova T."/>
            <person name="Cejkova D."/>
            <person name="Rychlik I."/>
        </authorList>
    </citation>
    <scope>NUCLEOTIDE SEQUENCE [LARGE SCALE GENOMIC DNA]</scope>
    <source>
        <strain evidence="2 3">An773</strain>
    </source>
</reference>
<accession>A0ABS2E8P4</accession>
<feature type="transmembrane region" description="Helical" evidence="1">
    <location>
        <begin position="349"/>
        <end position="370"/>
    </location>
</feature>
<proteinExistence type="predicted"/>
<feature type="transmembrane region" description="Helical" evidence="1">
    <location>
        <begin position="59"/>
        <end position="78"/>
    </location>
</feature>
<feature type="transmembrane region" description="Helical" evidence="1">
    <location>
        <begin position="382"/>
        <end position="404"/>
    </location>
</feature>
<dbReference type="Proteomes" id="UP000716906">
    <property type="component" value="Unassembled WGS sequence"/>
</dbReference>
<keyword evidence="1" id="KW-0472">Membrane</keyword>
<name>A0ABS2E8P4_9FIRM</name>
<dbReference type="EMBL" id="JACLYY010000006">
    <property type="protein sequence ID" value="MBM6737999.1"/>
    <property type="molecule type" value="Genomic_DNA"/>
</dbReference>
<feature type="transmembrane region" description="Helical" evidence="1">
    <location>
        <begin position="29"/>
        <end position="47"/>
    </location>
</feature>
<feature type="transmembrane region" description="Helical" evidence="1">
    <location>
        <begin position="123"/>
        <end position="148"/>
    </location>
</feature>
<feature type="transmembrane region" description="Helical" evidence="1">
    <location>
        <begin position="84"/>
        <end position="102"/>
    </location>
</feature>
<feature type="transmembrane region" description="Helical" evidence="1">
    <location>
        <begin position="5"/>
        <end position="23"/>
    </location>
</feature>
<feature type="transmembrane region" description="Helical" evidence="1">
    <location>
        <begin position="240"/>
        <end position="258"/>
    </location>
</feature>
<keyword evidence="1" id="KW-0812">Transmembrane</keyword>
<sequence>MFRNFIAEAVLCAVIYFGSFLASRGGVHILSSLLLVFYALGVYICRFRESGNLVDMKGLFALAWVGGQGIACLQLSHLQTDWSVWTWLTFFLAYIGFCAGYMRRQSMPEHVALAKDGVRAGRLLLCACGLAVASWVCFLIEFLAVGFIPLFSDKPHAYSYFHVSGVHYFTISCILIPAITVLYWKVKEKRSRRDYVLLGIANITAVAVPVLCVSRFQLLFAVGFAVVVYILTNRHLNWKVLVLLLVIMVPVYVGLTVARNHDVEYLNGIFDMKNSSTPIFITQPYIYVANNFENFNCLVEQIAEHTYGVRMLFPVFALTGLKFIFPELTASPIYITKPELTTLTMFYDAYYDFGIAGVLLLALIIGFAARKLTVWIHKGGNPVAYLFYGQIAIYLGLAFFTTWFSNPTTWFWLALTTVMYLFVGYQKKEEDGRWRKGLK</sequence>
<organism evidence="2 3">
    <name type="scientific">Faecalicatena fissicatena</name>
    <dbReference type="NCBI Taxonomy" id="290055"/>
    <lineage>
        <taxon>Bacteria</taxon>
        <taxon>Bacillati</taxon>
        <taxon>Bacillota</taxon>
        <taxon>Clostridia</taxon>
        <taxon>Lachnospirales</taxon>
        <taxon>Lachnospiraceae</taxon>
        <taxon>Faecalicatena</taxon>
    </lineage>
</organism>
<evidence type="ECO:0000256" key="1">
    <source>
        <dbReference type="SAM" id="Phobius"/>
    </source>
</evidence>
<gene>
    <name evidence="2" type="ORF">H7U36_07765</name>
</gene>
<feature type="transmembrane region" description="Helical" evidence="1">
    <location>
        <begin position="217"/>
        <end position="233"/>
    </location>
</feature>
<feature type="transmembrane region" description="Helical" evidence="1">
    <location>
        <begin position="410"/>
        <end position="426"/>
    </location>
</feature>
<comment type="caution">
    <text evidence="2">The sequence shown here is derived from an EMBL/GenBank/DDBJ whole genome shotgun (WGS) entry which is preliminary data.</text>
</comment>
<dbReference type="NCBIfam" id="TIGR04370">
    <property type="entry name" value="glyco_rpt_poly"/>
    <property type="match status" value="1"/>
</dbReference>
<evidence type="ECO:0000313" key="2">
    <source>
        <dbReference type="EMBL" id="MBM6737999.1"/>
    </source>
</evidence>
<keyword evidence="3" id="KW-1185">Reference proteome</keyword>